<dbReference type="Proteomes" id="UP000789405">
    <property type="component" value="Unassembled WGS sequence"/>
</dbReference>
<evidence type="ECO:0000313" key="2">
    <source>
        <dbReference type="Proteomes" id="UP000789405"/>
    </source>
</evidence>
<dbReference type="EMBL" id="CAJVPY010002450">
    <property type="protein sequence ID" value="CAG8560955.1"/>
    <property type="molecule type" value="Genomic_DNA"/>
</dbReference>
<reference evidence="1" key="1">
    <citation type="submission" date="2021-06" db="EMBL/GenBank/DDBJ databases">
        <authorList>
            <person name="Kallberg Y."/>
            <person name="Tangrot J."/>
            <person name="Rosling A."/>
        </authorList>
    </citation>
    <scope>NUCLEOTIDE SEQUENCE</scope>
    <source>
        <strain evidence="1">MA453B</strain>
    </source>
</reference>
<name>A0A9N9BEF1_9GLOM</name>
<proteinExistence type="predicted"/>
<comment type="caution">
    <text evidence="1">The sequence shown here is derived from an EMBL/GenBank/DDBJ whole genome shotgun (WGS) entry which is preliminary data.</text>
</comment>
<accession>A0A9N9BEF1</accession>
<gene>
    <name evidence="1" type="ORF">DERYTH_LOCUS5733</name>
</gene>
<sequence length="73" mass="8456">MKYVQFSVPGPIVSWALERSSLLLELTGPMEWTGPGLLQNYHRHKLNSVYAKHHKTNLFYAKLGIKQAYRIEV</sequence>
<keyword evidence="2" id="KW-1185">Reference proteome</keyword>
<dbReference type="AlphaFoldDB" id="A0A9N9BEF1"/>
<organism evidence="1 2">
    <name type="scientific">Dentiscutata erythropus</name>
    <dbReference type="NCBI Taxonomy" id="1348616"/>
    <lineage>
        <taxon>Eukaryota</taxon>
        <taxon>Fungi</taxon>
        <taxon>Fungi incertae sedis</taxon>
        <taxon>Mucoromycota</taxon>
        <taxon>Glomeromycotina</taxon>
        <taxon>Glomeromycetes</taxon>
        <taxon>Diversisporales</taxon>
        <taxon>Gigasporaceae</taxon>
        <taxon>Dentiscutata</taxon>
    </lineage>
</organism>
<evidence type="ECO:0000313" key="1">
    <source>
        <dbReference type="EMBL" id="CAG8560955.1"/>
    </source>
</evidence>
<protein>
    <submittedName>
        <fullName evidence="1">17559_t:CDS:1</fullName>
    </submittedName>
</protein>